<name>A0A8T3AWJ8_DENNO</name>
<proteinExistence type="predicted"/>
<dbReference type="AlphaFoldDB" id="A0A8T3AWJ8"/>
<evidence type="ECO:0000313" key="1">
    <source>
        <dbReference type="EMBL" id="KAI0500507.1"/>
    </source>
</evidence>
<dbReference type="EMBL" id="JAGYWB010000013">
    <property type="protein sequence ID" value="KAI0500507.1"/>
    <property type="molecule type" value="Genomic_DNA"/>
</dbReference>
<reference evidence="1" key="1">
    <citation type="journal article" date="2022" name="Front. Genet.">
        <title>Chromosome-Scale Assembly of the Dendrobium nobile Genome Provides Insights Into the Molecular Mechanism of the Biosynthesis of the Medicinal Active Ingredient of Dendrobium.</title>
        <authorList>
            <person name="Xu Q."/>
            <person name="Niu S.-C."/>
            <person name="Li K.-L."/>
            <person name="Zheng P.-J."/>
            <person name="Zhang X.-J."/>
            <person name="Jia Y."/>
            <person name="Liu Y."/>
            <person name="Niu Y.-X."/>
            <person name="Yu L.-H."/>
            <person name="Chen D.-F."/>
            <person name="Zhang G.-Q."/>
        </authorList>
    </citation>
    <scope>NUCLEOTIDE SEQUENCE</scope>
    <source>
        <tissue evidence="1">Leaf</tissue>
    </source>
</reference>
<comment type="caution">
    <text evidence="1">The sequence shown here is derived from an EMBL/GenBank/DDBJ whole genome shotgun (WGS) entry which is preliminary data.</text>
</comment>
<keyword evidence="2" id="KW-1185">Reference proteome</keyword>
<accession>A0A8T3AWJ8</accession>
<dbReference type="Proteomes" id="UP000829196">
    <property type="component" value="Unassembled WGS sequence"/>
</dbReference>
<gene>
    <name evidence="1" type="ORF">KFK09_018721</name>
</gene>
<organism evidence="1 2">
    <name type="scientific">Dendrobium nobile</name>
    <name type="common">Orchid</name>
    <dbReference type="NCBI Taxonomy" id="94219"/>
    <lineage>
        <taxon>Eukaryota</taxon>
        <taxon>Viridiplantae</taxon>
        <taxon>Streptophyta</taxon>
        <taxon>Embryophyta</taxon>
        <taxon>Tracheophyta</taxon>
        <taxon>Spermatophyta</taxon>
        <taxon>Magnoliopsida</taxon>
        <taxon>Liliopsida</taxon>
        <taxon>Asparagales</taxon>
        <taxon>Orchidaceae</taxon>
        <taxon>Epidendroideae</taxon>
        <taxon>Malaxideae</taxon>
        <taxon>Dendrobiinae</taxon>
        <taxon>Dendrobium</taxon>
    </lineage>
</organism>
<sequence>MRVRAEPGGVRRRRFRAIRRRGCDLRAFIFFTLSLRRYGYISRCVPFHHTDPVRSGVQCPLQVHEEEAG</sequence>
<evidence type="ECO:0000313" key="2">
    <source>
        <dbReference type="Proteomes" id="UP000829196"/>
    </source>
</evidence>
<protein>
    <submittedName>
        <fullName evidence="1">Uncharacterized protein</fullName>
    </submittedName>
</protein>